<keyword evidence="4" id="KW-0677">Repeat</keyword>
<evidence type="ECO:0000256" key="5">
    <source>
        <dbReference type="ARBA" id="ARBA00022741"/>
    </source>
</evidence>
<feature type="transmembrane region" description="Helical" evidence="9">
    <location>
        <begin position="362"/>
        <end position="383"/>
    </location>
</feature>
<dbReference type="InterPro" id="IPR036640">
    <property type="entry name" value="ABC1_TM_sf"/>
</dbReference>
<keyword evidence="5" id="KW-0547">Nucleotide-binding</keyword>
<feature type="transmembrane region" description="Helical" evidence="9">
    <location>
        <begin position="1202"/>
        <end position="1219"/>
    </location>
</feature>
<evidence type="ECO:0000256" key="3">
    <source>
        <dbReference type="ARBA" id="ARBA00022692"/>
    </source>
</evidence>
<feature type="domain" description="ABC transmembrane type-1" evidence="11">
    <location>
        <begin position="981"/>
        <end position="1220"/>
    </location>
</feature>
<dbReference type="Proteomes" id="UP000217790">
    <property type="component" value="Unassembled WGS sequence"/>
</dbReference>
<evidence type="ECO:0000256" key="2">
    <source>
        <dbReference type="ARBA" id="ARBA00022448"/>
    </source>
</evidence>
<evidence type="ECO:0000259" key="11">
    <source>
        <dbReference type="PROSITE" id="PS50929"/>
    </source>
</evidence>
<dbReference type="SUPFAM" id="SSF90123">
    <property type="entry name" value="ABC transporter transmembrane region"/>
    <property type="match status" value="2"/>
</dbReference>
<name>A0A2H3DNI1_ARMGA</name>
<keyword evidence="3 9" id="KW-0812">Transmembrane</keyword>
<dbReference type="CDD" id="cd18604">
    <property type="entry name" value="ABC_6TM_VMR1_D2_like"/>
    <property type="match status" value="1"/>
</dbReference>
<feature type="domain" description="ABC transporter" evidence="10">
    <location>
        <begin position="1289"/>
        <end position="1521"/>
    </location>
</feature>
<feature type="transmembrane region" description="Helical" evidence="9">
    <location>
        <begin position="1225"/>
        <end position="1246"/>
    </location>
</feature>
<reference evidence="13" key="1">
    <citation type="journal article" date="2017" name="Nat. Ecol. Evol.">
        <title>Genome expansion and lineage-specific genetic innovations in the forest pathogenic fungi Armillaria.</title>
        <authorList>
            <person name="Sipos G."/>
            <person name="Prasanna A.N."/>
            <person name="Walter M.C."/>
            <person name="O'Connor E."/>
            <person name="Balint B."/>
            <person name="Krizsan K."/>
            <person name="Kiss B."/>
            <person name="Hess J."/>
            <person name="Varga T."/>
            <person name="Slot J."/>
            <person name="Riley R."/>
            <person name="Boka B."/>
            <person name="Rigling D."/>
            <person name="Barry K."/>
            <person name="Lee J."/>
            <person name="Mihaltcheva S."/>
            <person name="LaButti K."/>
            <person name="Lipzen A."/>
            <person name="Waldron R."/>
            <person name="Moloney N.M."/>
            <person name="Sperisen C."/>
            <person name="Kredics L."/>
            <person name="Vagvoelgyi C."/>
            <person name="Patrignani A."/>
            <person name="Fitzpatrick D."/>
            <person name="Nagy I."/>
            <person name="Doyle S."/>
            <person name="Anderson J.B."/>
            <person name="Grigoriev I.V."/>
            <person name="Gueldener U."/>
            <person name="Muensterkoetter M."/>
            <person name="Nagy L.G."/>
        </authorList>
    </citation>
    <scope>NUCLEOTIDE SEQUENCE [LARGE SCALE GENOMIC DNA]</scope>
    <source>
        <strain evidence="13">Ar21-2</strain>
    </source>
</reference>
<dbReference type="PROSITE" id="PS00211">
    <property type="entry name" value="ABC_TRANSPORTER_1"/>
    <property type="match status" value="1"/>
</dbReference>
<evidence type="ECO:0000256" key="9">
    <source>
        <dbReference type="SAM" id="Phobius"/>
    </source>
</evidence>
<dbReference type="GO" id="GO:0140359">
    <property type="term" value="F:ABC-type transporter activity"/>
    <property type="evidence" value="ECO:0007669"/>
    <property type="project" value="InterPro"/>
</dbReference>
<dbReference type="InterPro" id="IPR027417">
    <property type="entry name" value="P-loop_NTPase"/>
</dbReference>
<keyword evidence="6 12" id="KW-0067">ATP-binding</keyword>
<dbReference type="FunFam" id="1.20.1560.10:FF:000013">
    <property type="entry name" value="ABC transporter C family member 2"/>
    <property type="match status" value="1"/>
</dbReference>
<dbReference type="EMBL" id="KZ293667">
    <property type="protein sequence ID" value="PBK89813.1"/>
    <property type="molecule type" value="Genomic_DNA"/>
</dbReference>
<evidence type="ECO:0000256" key="4">
    <source>
        <dbReference type="ARBA" id="ARBA00022737"/>
    </source>
</evidence>
<comment type="subcellular location">
    <subcellularLocation>
        <location evidence="1">Membrane</location>
        <topology evidence="1">Multi-pass membrane protein</topology>
    </subcellularLocation>
</comment>
<evidence type="ECO:0000313" key="13">
    <source>
        <dbReference type="Proteomes" id="UP000217790"/>
    </source>
</evidence>
<feature type="domain" description="ABC transmembrane type-1" evidence="11">
    <location>
        <begin position="322"/>
        <end position="596"/>
    </location>
</feature>
<dbReference type="Gene3D" id="3.40.50.300">
    <property type="entry name" value="P-loop containing nucleotide triphosphate hydrolases"/>
    <property type="match status" value="2"/>
</dbReference>
<dbReference type="SMART" id="SM00382">
    <property type="entry name" value="AAA"/>
    <property type="match status" value="2"/>
</dbReference>
<dbReference type="Pfam" id="PF00664">
    <property type="entry name" value="ABC_membrane"/>
    <property type="match status" value="2"/>
</dbReference>
<dbReference type="PANTHER" id="PTHR24223:SF356">
    <property type="entry name" value="ATP-BINDING CASSETTE TRANSPORTER ABC4"/>
    <property type="match status" value="1"/>
</dbReference>
<dbReference type="OrthoDB" id="6500128at2759"/>
<dbReference type="Pfam" id="PF00005">
    <property type="entry name" value="ABC_tran"/>
    <property type="match status" value="2"/>
</dbReference>
<sequence length="1539" mass="172005">MFIGFATHLENKWFADSLIIPFYASIASVLILLIQGVKGFLRRVEDTKDGPVDTDEEPAEIDSAVRATDYLQHFKDHVFQSGGTKIFTYRVLRLVGCLGLLGLSIVSLVLDIKESYISDIRDKAQKQRPYNDTWLKPKEWLTTSLCLTFLYTFLLAVISVTAHRRWSRVATRHLNTVLTLTASIYVYRDIAPLATFTGVSLDVSEGGILWTKIAVLLFTGIVIPLFVPREYIPVDPDRPVSIPNPEQTARIISLILYFWLDPVVKAAYHVAHLPYDKLPPLADYDASKYLKARSFKHVDVFAGAKKRHLFWGIMRVFTWDYIALVLVLVIQLCAEFAAPIGINRLLHYIETGGKDSLYRPWLWIGWLFIGPLMTSISSDWYLFISTRCLVRAEGIITQLVFEHALRIRVKAETDSPASGECQSRDLIDVPEEASEDLQTPAEANLGQLSEGKNLIGRINNLVTTDLKNITDARGFVQLLVYTPLQLILCVVFLYVILGWSAFVGLAIIILMLPAPGFLAKLTQDVQAATLEKTDGRVQAITEIVNVLRMVKLFGWERKMEERIAKKRDEELVWIRRKQLLDLLSGIINFLIPTVIMKQQLSSATVFSSMTIFEMFSSQQRRLLSVISMSTAGKVSLDRLTDFMHNTEVLDGYSQKDDVTAIMQIERPMHVIGFSRATFSWSGDVQGLTTPSGREFLLRFEDELIFRNNSINLVIGPTGSGKTSLLMALLGEMHFMPSGFDSWFNLPREGGIAYAAQESWVLNSTIKENIIFGAEFDEQRYKEAIHQCGLDRDLSLFDAGDRTEVGERGLTLSGGQKARVTLARAIYSKAAIILLDDVLAALDVHTSKWIIDKCLKGDLVKNRTVILVTHNIAMAEPIAQFVVSLKDGHIASQGSLSSVLSQDLTLAEEARRDAEALHKADEEVDVNGELKEQPVKKSDGALIMTEEIQEGHVSWPSLRLYLIAIGGNHAALFFGAFFGTFIVQQGLSTVQTWYLGFWASQYENHEPSEVNVFYYLGVYGLLLLVTFLLYIASFSVYVFGAIRASREINSKLMKSILGTTLRWLDTTPTSRIITRCTQDIQSIDNAVSMLLLSLLQMTVSMIIKFSAVLVFTPMFLFPGILTAILGAWCSQIYTKAQLSVKREMSNAKAPVLAHFGAAISGTTSIRAYGVQDTFIQESMSRIDKYTRTARTFHNLNRWIDIRIDALAALFSASLAAYLVYLEDTAAFNVGFSLTLAIDVSTMILWWVRTSNNLEVEGHLERIQAYLAAEQEEQSTKSREPPASWPTSGYLRVERLSARYSPDGPKVLHELSFTVQSGERIAIVGRTGSGKSSLTLAFLRCIYTEGTVYYDGIPISSVNLEALRSRITIIPQVPELLSGTLRQNLDPFDQYDDVTLNNALRAAGLFSLQNEMEKGRITLDSTIASGGGNLSVGQRQILALARALVRGSKLLILDEDYKTDSIIQSSLRNELGPDITLITVAHRLQTIMDADKIMVLDAGRIVEFDSPKNLLSNPKGKLRSLVDESPDKDILYDMAEYGQEV</sequence>
<dbReference type="FunFam" id="3.40.50.300:FF:000838">
    <property type="entry name" value="ABC multidrug transporter (Eurofung)"/>
    <property type="match status" value="1"/>
</dbReference>
<feature type="domain" description="ABC transporter" evidence="10">
    <location>
        <begin position="668"/>
        <end position="911"/>
    </location>
</feature>
<dbReference type="FunCoup" id="A0A2H3DNI1">
    <property type="interactions" value="44"/>
</dbReference>
<dbReference type="InterPro" id="IPR003593">
    <property type="entry name" value="AAA+_ATPase"/>
</dbReference>
<gene>
    <name evidence="12" type="ORF">ARMGADRAFT_1014966</name>
</gene>
<proteinExistence type="predicted"/>
<protein>
    <submittedName>
        <fullName evidence="12">ATP-binding cassette transporter</fullName>
    </submittedName>
</protein>
<feature type="transmembrane region" description="Helical" evidence="9">
    <location>
        <begin position="959"/>
        <end position="982"/>
    </location>
</feature>
<dbReference type="CDD" id="cd03250">
    <property type="entry name" value="ABCC_MRP_domain1"/>
    <property type="match status" value="1"/>
</dbReference>
<evidence type="ECO:0000313" key="12">
    <source>
        <dbReference type="EMBL" id="PBK89813.1"/>
    </source>
</evidence>
<feature type="transmembrane region" description="Helical" evidence="9">
    <location>
        <begin position="169"/>
        <end position="187"/>
    </location>
</feature>
<dbReference type="PROSITE" id="PS50893">
    <property type="entry name" value="ABC_TRANSPORTER_2"/>
    <property type="match status" value="2"/>
</dbReference>
<dbReference type="CDD" id="cd03244">
    <property type="entry name" value="ABCC_MRP_domain2"/>
    <property type="match status" value="1"/>
</dbReference>
<evidence type="ECO:0000256" key="8">
    <source>
        <dbReference type="ARBA" id="ARBA00023136"/>
    </source>
</evidence>
<dbReference type="CDD" id="cd18596">
    <property type="entry name" value="ABC_6TM_VMR1_D1_like"/>
    <property type="match status" value="1"/>
</dbReference>
<feature type="transmembrane region" description="Helical" evidence="9">
    <location>
        <begin position="1011"/>
        <end position="1041"/>
    </location>
</feature>
<dbReference type="InterPro" id="IPR003439">
    <property type="entry name" value="ABC_transporter-like_ATP-bd"/>
</dbReference>
<dbReference type="InterPro" id="IPR011527">
    <property type="entry name" value="ABC1_TM_dom"/>
</dbReference>
<dbReference type="Gene3D" id="1.20.1560.10">
    <property type="entry name" value="ABC transporter type 1, transmembrane domain"/>
    <property type="match status" value="2"/>
</dbReference>
<dbReference type="PANTHER" id="PTHR24223">
    <property type="entry name" value="ATP-BINDING CASSETTE SUB-FAMILY C"/>
    <property type="match status" value="1"/>
</dbReference>
<evidence type="ECO:0000256" key="1">
    <source>
        <dbReference type="ARBA" id="ARBA00004141"/>
    </source>
</evidence>
<feature type="transmembrane region" description="Helical" evidence="9">
    <location>
        <begin position="207"/>
        <end position="227"/>
    </location>
</feature>
<dbReference type="OMA" id="ENHEPSE"/>
<feature type="transmembrane region" description="Helical" evidence="9">
    <location>
        <begin position="1114"/>
        <end position="1133"/>
    </location>
</feature>
<feature type="transmembrane region" description="Helical" evidence="9">
    <location>
        <begin position="140"/>
        <end position="162"/>
    </location>
</feature>
<keyword evidence="13" id="KW-1185">Reference proteome</keyword>
<dbReference type="GO" id="GO:0005524">
    <property type="term" value="F:ATP binding"/>
    <property type="evidence" value="ECO:0007669"/>
    <property type="project" value="UniProtKB-KW"/>
</dbReference>
<feature type="transmembrane region" description="Helical" evidence="9">
    <location>
        <begin position="91"/>
        <end position="110"/>
    </location>
</feature>
<dbReference type="STRING" id="47427.A0A2H3DNI1"/>
<evidence type="ECO:0000256" key="6">
    <source>
        <dbReference type="ARBA" id="ARBA00022840"/>
    </source>
</evidence>
<evidence type="ECO:0000256" key="7">
    <source>
        <dbReference type="ARBA" id="ARBA00022989"/>
    </source>
</evidence>
<dbReference type="GO" id="GO:0016020">
    <property type="term" value="C:membrane"/>
    <property type="evidence" value="ECO:0007669"/>
    <property type="project" value="UniProtKB-SubCell"/>
</dbReference>
<dbReference type="InterPro" id="IPR050173">
    <property type="entry name" value="ABC_transporter_C-like"/>
</dbReference>
<keyword evidence="8 9" id="KW-0472">Membrane</keyword>
<dbReference type="PROSITE" id="PS50929">
    <property type="entry name" value="ABC_TM1F"/>
    <property type="match status" value="2"/>
</dbReference>
<organism evidence="12 13">
    <name type="scientific">Armillaria gallica</name>
    <name type="common">Bulbous honey fungus</name>
    <name type="synonym">Armillaria bulbosa</name>
    <dbReference type="NCBI Taxonomy" id="47427"/>
    <lineage>
        <taxon>Eukaryota</taxon>
        <taxon>Fungi</taxon>
        <taxon>Dikarya</taxon>
        <taxon>Basidiomycota</taxon>
        <taxon>Agaricomycotina</taxon>
        <taxon>Agaricomycetes</taxon>
        <taxon>Agaricomycetidae</taxon>
        <taxon>Agaricales</taxon>
        <taxon>Marasmiineae</taxon>
        <taxon>Physalacriaceae</taxon>
        <taxon>Armillaria</taxon>
    </lineage>
</organism>
<accession>A0A2H3DNI1</accession>
<keyword evidence="2" id="KW-0813">Transport</keyword>
<dbReference type="InterPro" id="IPR017871">
    <property type="entry name" value="ABC_transporter-like_CS"/>
</dbReference>
<feature type="transmembrane region" description="Helical" evidence="9">
    <location>
        <begin position="20"/>
        <end position="41"/>
    </location>
</feature>
<dbReference type="GO" id="GO:0016887">
    <property type="term" value="F:ATP hydrolysis activity"/>
    <property type="evidence" value="ECO:0007669"/>
    <property type="project" value="InterPro"/>
</dbReference>
<feature type="transmembrane region" description="Helical" evidence="9">
    <location>
        <begin position="321"/>
        <end position="342"/>
    </location>
</feature>
<dbReference type="SUPFAM" id="SSF52540">
    <property type="entry name" value="P-loop containing nucleoside triphosphate hydrolases"/>
    <property type="match status" value="2"/>
</dbReference>
<dbReference type="InParanoid" id="A0A2H3DNI1"/>
<keyword evidence="7 9" id="KW-1133">Transmembrane helix</keyword>
<evidence type="ECO:0000259" key="10">
    <source>
        <dbReference type="PROSITE" id="PS50893"/>
    </source>
</evidence>